<protein>
    <submittedName>
        <fullName evidence="1">Uncharacterized protein</fullName>
    </submittedName>
</protein>
<dbReference type="HOGENOM" id="CLU_3033371_0_0_1"/>
<gene>
    <name evidence="1" type="ORF">M404DRAFT_1002064</name>
</gene>
<keyword evidence="2" id="KW-1185">Reference proteome</keyword>
<evidence type="ECO:0000313" key="2">
    <source>
        <dbReference type="Proteomes" id="UP000054217"/>
    </source>
</evidence>
<dbReference type="InParanoid" id="A0A0C3JZR1"/>
<accession>A0A0C3JZR1</accession>
<sequence length="55" mass="5806">MPIHVTPLPSPPLQLTVHGVQGSPGISTTYPPPWAHAWLSHSSGPESNQVISTVL</sequence>
<evidence type="ECO:0000313" key="1">
    <source>
        <dbReference type="EMBL" id="KIO02837.1"/>
    </source>
</evidence>
<proteinExistence type="predicted"/>
<dbReference type="AlphaFoldDB" id="A0A0C3JZR1"/>
<dbReference type="EMBL" id="KN831980">
    <property type="protein sequence ID" value="KIO02837.1"/>
    <property type="molecule type" value="Genomic_DNA"/>
</dbReference>
<reference evidence="2" key="2">
    <citation type="submission" date="2015-01" db="EMBL/GenBank/DDBJ databases">
        <title>Evolutionary Origins and Diversification of the Mycorrhizal Mutualists.</title>
        <authorList>
            <consortium name="DOE Joint Genome Institute"/>
            <consortium name="Mycorrhizal Genomics Consortium"/>
            <person name="Kohler A."/>
            <person name="Kuo A."/>
            <person name="Nagy L.G."/>
            <person name="Floudas D."/>
            <person name="Copeland A."/>
            <person name="Barry K.W."/>
            <person name="Cichocki N."/>
            <person name="Veneault-Fourrey C."/>
            <person name="LaButti K."/>
            <person name="Lindquist E.A."/>
            <person name="Lipzen A."/>
            <person name="Lundell T."/>
            <person name="Morin E."/>
            <person name="Murat C."/>
            <person name="Riley R."/>
            <person name="Ohm R."/>
            <person name="Sun H."/>
            <person name="Tunlid A."/>
            <person name="Henrissat B."/>
            <person name="Grigoriev I.V."/>
            <person name="Hibbett D.S."/>
            <person name="Martin F."/>
        </authorList>
    </citation>
    <scope>NUCLEOTIDE SEQUENCE [LARGE SCALE GENOMIC DNA]</scope>
    <source>
        <strain evidence="2">Marx 270</strain>
    </source>
</reference>
<reference evidence="1 2" key="1">
    <citation type="submission" date="2014-04" db="EMBL/GenBank/DDBJ databases">
        <authorList>
            <consortium name="DOE Joint Genome Institute"/>
            <person name="Kuo A."/>
            <person name="Kohler A."/>
            <person name="Costa M.D."/>
            <person name="Nagy L.G."/>
            <person name="Floudas D."/>
            <person name="Copeland A."/>
            <person name="Barry K.W."/>
            <person name="Cichocki N."/>
            <person name="Veneault-Fourrey C."/>
            <person name="LaButti K."/>
            <person name="Lindquist E.A."/>
            <person name="Lipzen A."/>
            <person name="Lundell T."/>
            <person name="Morin E."/>
            <person name="Murat C."/>
            <person name="Sun H."/>
            <person name="Tunlid A."/>
            <person name="Henrissat B."/>
            <person name="Grigoriev I.V."/>
            <person name="Hibbett D.S."/>
            <person name="Martin F."/>
            <person name="Nordberg H.P."/>
            <person name="Cantor M.N."/>
            <person name="Hua S.X."/>
        </authorList>
    </citation>
    <scope>NUCLEOTIDE SEQUENCE [LARGE SCALE GENOMIC DNA]</scope>
    <source>
        <strain evidence="1 2">Marx 270</strain>
    </source>
</reference>
<name>A0A0C3JZR1_PISTI</name>
<organism evidence="1 2">
    <name type="scientific">Pisolithus tinctorius Marx 270</name>
    <dbReference type="NCBI Taxonomy" id="870435"/>
    <lineage>
        <taxon>Eukaryota</taxon>
        <taxon>Fungi</taxon>
        <taxon>Dikarya</taxon>
        <taxon>Basidiomycota</taxon>
        <taxon>Agaricomycotina</taxon>
        <taxon>Agaricomycetes</taxon>
        <taxon>Agaricomycetidae</taxon>
        <taxon>Boletales</taxon>
        <taxon>Sclerodermatineae</taxon>
        <taxon>Pisolithaceae</taxon>
        <taxon>Pisolithus</taxon>
    </lineage>
</organism>
<dbReference type="Proteomes" id="UP000054217">
    <property type="component" value="Unassembled WGS sequence"/>
</dbReference>